<dbReference type="InterPro" id="IPR051265">
    <property type="entry name" value="HIBADH-related_NP60_sf"/>
</dbReference>
<dbReference type="InterPro" id="IPR015815">
    <property type="entry name" value="HIBADH-related"/>
</dbReference>
<feature type="domain" description="NADPH-dependent reductive aminase-like C-terminal" evidence="4">
    <location>
        <begin position="175"/>
        <end position="300"/>
    </location>
</feature>
<evidence type="ECO:0000313" key="6">
    <source>
        <dbReference type="Proteomes" id="UP000419138"/>
    </source>
</evidence>
<evidence type="ECO:0000259" key="4">
    <source>
        <dbReference type="Pfam" id="PF21761"/>
    </source>
</evidence>
<dbReference type="InterPro" id="IPR006115">
    <property type="entry name" value="6PGDH_NADP-bd"/>
</dbReference>
<dbReference type="Proteomes" id="UP000419138">
    <property type="component" value="Unassembled WGS sequence"/>
</dbReference>
<dbReference type="GO" id="GO:0016491">
    <property type="term" value="F:oxidoreductase activity"/>
    <property type="evidence" value="ECO:0007669"/>
    <property type="project" value="UniProtKB-KW"/>
</dbReference>
<dbReference type="Gene3D" id="1.10.1040.10">
    <property type="entry name" value="N-(1-d-carboxylethyl)-l-norvaline Dehydrogenase, domain 2"/>
    <property type="match status" value="1"/>
</dbReference>
<protein>
    <submittedName>
        <fullName evidence="5">NAD(P)-dependent oxidoreductase</fullName>
    </submittedName>
</protein>
<dbReference type="InterPro" id="IPR013328">
    <property type="entry name" value="6PGD_dom2"/>
</dbReference>
<keyword evidence="6" id="KW-1185">Reference proteome</keyword>
<sequence length="303" mass="31152">MTTTGQTGQTEQSAEFKQPVTVIGLGNLGLALADAFLAQGHPTTVWNRTPAKADGLVARGAVPAATPAEAVAASELVIVAVLDQATAHDILLPTAAALTGRTLVNLTSSTPQPARELAAWAAEQGAAYVVGAVYAVPQTIGTPEAFVLYSGDQNAFETHRDQLDLLGASGFVGTDAGVAPVYDMAVLSGMYGMFAGFFQAMALGRSERIRAADVTDRLVPWLKAAADALPGFAREIDSGDYATVTSSLGMNAVGLRNILSATESQGLGTALLSPLQALFDDQVAQGHGAASLSRAVESLQPRS</sequence>
<evidence type="ECO:0000256" key="2">
    <source>
        <dbReference type="ARBA" id="ARBA00023002"/>
    </source>
</evidence>
<evidence type="ECO:0000313" key="5">
    <source>
        <dbReference type="EMBL" id="MQT02086.1"/>
    </source>
</evidence>
<proteinExistence type="inferred from homology"/>
<dbReference type="RefSeq" id="WP_153523768.1">
    <property type="nucleotide sequence ID" value="NZ_JBEPDZ010000007.1"/>
</dbReference>
<dbReference type="InterPro" id="IPR036291">
    <property type="entry name" value="NAD(P)-bd_dom_sf"/>
</dbReference>
<dbReference type="OrthoDB" id="9135493at2"/>
<feature type="domain" description="6-phosphogluconate dehydrogenase NADP-binding" evidence="3">
    <location>
        <begin position="20"/>
        <end position="170"/>
    </location>
</feature>
<gene>
    <name evidence="5" type="ORF">FF041_18310</name>
</gene>
<dbReference type="Gene3D" id="3.40.50.720">
    <property type="entry name" value="NAD(P)-binding Rossmann-like Domain"/>
    <property type="match status" value="1"/>
</dbReference>
<evidence type="ECO:0000256" key="1">
    <source>
        <dbReference type="ARBA" id="ARBA00009080"/>
    </source>
</evidence>
<evidence type="ECO:0000259" key="3">
    <source>
        <dbReference type="Pfam" id="PF03446"/>
    </source>
</evidence>
<reference evidence="5 6" key="1">
    <citation type="submission" date="2019-05" db="EMBL/GenBank/DDBJ databases">
        <title>Comparative genomics and metabolomics analyses of clavulanic acid producing Streptomyces species provides insight into specialized metabolism and evolution of beta-lactam biosynthetic gene clusters.</title>
        <authorList>
            <person name="Moore M.A."/>
            <person name="Cruz-Morales P."/>
            <person name="Barona Gomez F."/>
            <person name="Kapil T."/>
        </authorList>
    </citation>
    <scope>NUCLEOTIDE SEQUENCE [LARGE SCALE GENOMIC DNA]</scope>
    <source>
        <strain evidence="5 6">NRRL 5741</strain>
    </source>
</reference>
<dbReference type="InterPro" id="IPR048666">
    <property type="entry name" value="RedAm-like_C"/>
</dbReference>
<accession>A0A646KM84</accession>
<dbReference type="Pfam" id="PF21761">
    <property type="entry name" value="RedAm-like_C"/>
    <property type="match status" value="1"/>
</dbReference>
<comment type="similarity">
    <text evidence="1">Belongs to the HIBADH-related family.</text>
</comment>
<dbReference type="AlphaFoldDB" id="A0A646KM84"/>
<name>A0A646KM84_STRJU</name>
<comment type="caution">
    <text evidence="5">The sequence shown here is derived from an EMBL/GenBank/DDBJ whole genome shotgun (WGS) entry which is preliminary data.</text>
</comment>
<organism evidence="5 6">
    <name type="scientific">Streptomyces jumonjinensis</name>
    <dbReference type="NCBI Taxonomy" id="1945"/>
    <lineage>
        <taxon>Bacteria</taxon>
        <taxon>Bacillati</taxon>
        <taxon>Actinomycetota</taxon>
        <taxon>Actinomycetes</taxon>
        <taxon>Kitasatosporales</taxon>
        <taxon>Streptomycetaceae</taxon>
        <taxon>Streptomyces</taxon>
    </lineage>
</organism>
<dbReference type="EMBL" id="VCLA01000145">
    <property type="protein sequence ID" value="MQT02086.1"/>
    <property type="molecule type" value="Genomic_DNA"/>
</dbReference>
<dbReference type="SUPFAM" id="SSF51735">
    <property type="entry name" value="NAD(P)-binding Rossmann-fold domains"/>
    <property type="match status" value="1"/>
</dbReference>
<dbReference type="PANTHER" id="PTHR43580:SF2">
    <property type="entry name" value="CYTOKINE-LIKE NUCLEAR FACTOR N-PAC"/>
    <property type="match status" value="1"/>
</dbReference>
<dbReference type="PANTHER" id="PTHR43580">
    <property type="entry name" value="OXIDOREDUCTASE GLYR1-RELATED"/>
    <property type="match status" value="1"/>
</dbReference>
<dbReference type="Pfam" id="PF03446">
    <property type="entry name" value="NAD_binding_2"/>
    <property type="match status" value="1"/>
</dbReference>
<dbReference type="PIRSF" id="PIRSF000103">
    <property type="entry name" value="HIBADH"/>
    <property type="match status" value="1"/>
</dbReference>
<keyword evidence="2" id="KW-0560">Oxidoreductase</keyword>
<dbReference type="GO" id="GO:0050661">
    <property type="term" value="F:NADP binding"/>
    <property type="evidence" value="ECO:0007669"/>
    <property type="project" value="InterPro"/>
</dbReference>